<dbReference type="EMBL" id="CP012160">
    <property type="protein sequence ID" value="AKS46976.1"/>
    <property type="molecule type" value="Genomic_DNA"/>
</dbReference>
<dbReference type="RefSeq" id="WP_049835233.1">
    <property type="nucleotide sequence ID" value="NZ_CP012160.1"/>
</dbReference>
<keyword evidence="2" id="KW-1185">Reference proteome</keyword>
<evidence type="ECO:0000313" key="1">
    <source>
        <dbReference type="EMBL" id="AKS46976.1"/>
    </source>
</evidence>
<sequence length="80" mass="8935">MTNEPWGEDLLNVKARGETFTNLIKSIDDSKIISIEAGFERGKTQLGLPLQRMTALSPKYSFSASPRMSAVRKPIDTFMT</sequence>
<protein>
    <submittedName>
        <fullName evidence="1">Uncharacterized protein</fullName>
    </submittedName>
</protein>
<dbReference type="AlphaFoldDB" id="A0A0K0Y7W3"/>
<dbReference type="OrthoDB" id="88903at2"/>
<dbReference type="KEGG" id="otm:OSB_24410"/>
<gene>
    <name evidence="1" type="ORF">OSB_24410</name>
</gene>
<evidence type="ECO:0000313" key="2">
    <source>
        <dbReference type="Proteomes" id="UP000067444"/>
    </source>
</evidence>
<dbReference type="Proteomes" id="UP000067444">
    <property type="component" value="Chromosome"/>
</dbReference>
<proteinExistence type="predicted"/>
<accession>A0A0K0Y7W3</accession>
<name>A0A0K0Y7W3_9RHOB</name>
<reference evidence="1 2" key="1">
    <citation type="journal article" date="2015" name="Genome Announc.">
        <title>Closed Genome Sequence of Octadecabacter temperatus SB1, the First Mesophilic Species of the Genus Octadecabacter.</title>
        <authorList>
            <person name="Voget S."/>
            <person name="Billerbeck S."/>
            <person name="Simon M."/>
            <person name="Daniel R."/>
        </authorList>
    </citation>
    <scope>NUCLEOTIDE SEQUENCE [LARGE SCALE GENOMIC DNA]</scope>
    <source>
        <strain evidence="1 2">SB1</strain>
    </source>
</reference>
<organism evidence="1 2">
    <name type="scientific">Octadecabacter temperatus</name>
    <dbReference type="NCBI Taxonomy" id="1458307"/>
    <lineage>
        <taxon>Bacteria</taxon>
        <taxon>Pseudomonadati</taxon>
        <taxon>Pseudomonadota</taxon>
        <taxon>Alphaproteobacteria</taxon>
        <taxon>Rhodobacterales</taxon>
        <taxon>Roseobacteraceae</taxon>
        <taxon>Octadecabacter</taxon>
    </lineage>
</organism>